<dbReference type="WBParaSite" id="Csp11.Scaffold630.g22114.t1">
    <property type="protein sequence ID" value="Csp11.Scaffold630.g22114.t1"/>
    <property type="gene ID" value="Csp11.Scaffold630.g22114"/>
</dbReference>
<reference evidence="2" key="1">
    <citation type="submission" date="2016-11" db="UniProtKB">
        <authorList>
            <consortium name="WormBaseParasite"/>
        </authorList>
    </citation>
    <scope>IDENTIFICATION</scope>
</reference>
<sequence length="86" mass="10157">MEGYERIEGNSYGIPAVLLNFYMSFEENHNDIVEGFEFTRNNIKLSSDFEERRIACLRLIGTGQTEIWFTTEEEEPGRNNKRVQFE</sequence>
<keyword evidence="1" id="KW-1185">Reference proteome</keyword>
<dbReference type="Proteomes" id="UP000095282">
    <property type="component" value="Unplaced"/>
</dbReference>
<proteinExistence type="predicted"/>
<organism evidence="1 2">
    <name type="scientific">Caenorhabditis tropicalis</name>
    <dbReference type="NCBI Taxonomy" id="1561998"/>
    <lineage>
        <taxon>Eukaryota</taxon>
        <taxon>Metazoa</taxon>
        <taxon>Ecdysozoa</taxon>
        <taxon>Nematoda</taxon>
        <taxon>Chromadorea</taxon>
        <taxon>Rhabditida</taxon>
        <taxon>Rhabditina</taxon>
        <taxon>Rhabditomorpha</taxon>
        <taxon>Rhabditoidea</taxon>
        <taxon>Rhabditidae</taxon>
        <taxon>Peloderinae</taxon>
        <taxon>Caenorhabditis</taxon>
    </lineage>
</organism>
<protein>
    <submittedName>
        <fullName evidence="2">Uncharacterized protein</fullName>
    </submittedName>
</protein>
<name>A0A1I7V3T8_9PELO</name>
<accession>A0A1I7V3T8</accession>
<evidence type="ECO:0000313" key="2">
    <source>
        <dbReference type="WBParaSite" id="Csp11.Scaffold630.g22114.t1"/>
    </source>
</evidence>
<evidence type="ECO:0000313" key="1">
    <source>
        <dbReference type="Proteomes" id="UP000095282"/>
    </source>
</evidence>
<dbReference type="AlphaFoldDB" id="A0A1I7V3T8"/>